<dbReference type="InterPro" id="IPR031052">
    <property type="entry name" value="FHY3/FAR1"/>
</dbReference>
<dbReference type="AlphaFoldDB" id="A0A445BMI2"/>
<comment type="function">
    <text evidence="1">Putative transcription activator involved in regulating light control of development.</text>
</comment>
<protein>
    <recommendedName>
        <fullName evidence="1">Protein FAR1-RELATED SEQUENCE</fullName>
    </recommendedName>
</protein>
<evidence type="ECO:0000313" key="2">
    <source>
        <dbReference type="EMBL" id="RYR39861.1"/>
    </source>
</evidence>
<comment type="caution">
    <text evidence="2">The sequence shown here is derived from an EMBL/GenBank/DDBJ whole genome shotgun (WGS) entry which is preliminary data.</text>
</comment>
<keyword evidence="3" id="KW-1185">Reference proteome</keyword>
<gene>
    <name evidence="2" type="ORF">Ahy_A09g045495</name>
</gene>
<evidence type="ECO:0000313" key="3">
    <source>
        <dbReference type="Proteomes" id="UP000289738"/>
    </source>
</evidence>
<dbReference type="GO" id="GO:0006355">
    <property type="term" value="P:regulation of DNA-templated transcription"/>
    <property type="evidence" value="ECO:0007669"/>
    <property type="project" value="UniProtKB-UniRule"/>
</dbReference>
<comment type="similarity">
    <text evidence="1">Belongs to the FHY3/FAR1 family.</text>
</comment>
<keyword evidence="1" id="KW-0479">Metal-binding</keyword>
<keyword evidence="1" id="KW-0539">Nucleus</keyword>
<dbReference type="EMBL" id="SDMP01000009">
    <property type="protein sequence ID" value="RYR39861.1"/>
    <property type="molecule type" value="Genomic_DNA"/>
</dbReference>
<dbReference type="Proteomes" id="UP000289738">
    <property type="component" value="Chromosome A09"/>
</dbReference>
<sequence length="227" mass="27433">MPTTIHRLCIWYIMKKIPHKLNSYKRHEEIQQEINAFDRNWNDFVTKYGVVDNKWLSASGFIRYFELFEDRHFWILIYVDHHFWKAKSKKTENLILQIFILSCLVQHSQIKAQFQHVYTYAKFREVQAQFREKVNCIIRSTKSALGFMACEVLEQSAYDNVMIEMQEYKAKSKEKYFLSHEDAFLDQINNLQSLPRLNLLNGGSMMQPNSTLYREQIMNYQFRDRMQ</sequence>
<keyword evidence="1" id="KW-0863">Zinc-finger</keyword>
<organism evidence="2 3">
    <name type="scientific">Arachis hypogaea</name>
    <name type="common">Peanut</name>
    <dbReference type="NCBI Taxonomy" id="3818"/>
    <lineage>
        <taxon>Eukaryota</taxon>
        <taxon>Viridiplantae</taxon>
        <taxon>Streptophyta</taxon>
        <taxon>Embryophyta</taxon>
        <taxon>Tracheophyta</taxon>
        <taxon>Spermatophyta</taxon>
        <taxon>Magnoliopsida</taxon>
        <taxon>eudicotyledons</taxon>
        <taxon>Gunneridae</taxon>
        <taxon>Pentapetalae</taxon>
        <taxon>rosids</taxon>
        <taxon>fabids</taxon>
        <taxon>Fabales</taxon>
        <taxon>Fabaceae</taxon>
        <taxon>Papilionoideae</taxon>
        <taxon>50 kb inversion clade</taxon>
        <taxon>dalbergioids sensu lato</taxon>
        <taxon>Dalbergieae</taxon>
        <taxon>Pterocarpus clade</taxon>
        <taxon>Arachis</taxon>
    </lineage>
</organism>
<proteinExistence type="inferred from homology"/>
<evidence type="ECO:0000256" key="1">
    <source>
        <dbReference type="RuleBase" id="RU367018"/>
    </source>
</evidence>
<dbReference type="PANTHER" id="PTHR31669:SF251">
    <property type="entry name" value="PROTEIN FAR1-RELATED SEQUENCE"/>
    <property type="match status" value="1"/>
</dbReference>
<keyword evidence="1" id="KW-0862">Zinc</keyword>
<reference evidence="2 3" key="1">
    <citation type="submission" date="2019-01" db="EMBL/GenBank/DDBJ databases">
        <title>Sequencing of cultivated peanut Arachis hypogaea provides insights into genome evolution and oil improvement.</title>
        <authorList>
            <person name="Chen X."/>
        </authorList>
    </citation>
    <scope>NUCLEOTIDE SEQUENCE [LARGE SCALE GENOMIC DNA]</scope>
    <source>
        <strain evidence="3">cv. Fuhuasheng</strain>
        <tissue evidence="2">Leaves</tissue>
    </source>
</reference>
<dbReference type="GO" id="GO:0008270">
    <property type="term" value="F:zinc ion binding"/>
    <property type="evidence" value="ECO:0007669"/>
    <property type="project" value="UniProtKB-UniRule"/>
</dbReference>
<name>A0A445BMI2_ARAHY</name>
<comment type="subcellular location">
    <subcellularLocation>
        <location evidence="1">Nucleus</location>
    </subcellularLocation>
</comment>
<dbReference type="PANTHER" id="PTHR31669">
    <property type="entry name" value="PROTEIN FAR1-RELATED SEQUENCE 10-RELATED"/>
    <property type="match status" value="1"/>
</dbReference>
<accession>A0A445BMI2</accession>
<dbReference type="GO" id="GO:0005634">
    <property type="term" value="C:nucleus"/>
    <property type="evidence" value="ECO:0007669"/>
    <property type="project" value="UniProtKB-SubCell"/>
</dbReference>